<dbReference type="Proteomes" id="UP000290408">
    <property type="component" value="Chromosome"/>
</dbReference>
<keyword evidence="1" id="KW-1133">Transmembrane helix</keyword>
<dbReference type="PANTHER" id="PTHR40076">
    <property type="entry name" value="MEMBRANE PROTEIN-RELATED"/>
    <property type="match status" value="1"/>
</dbReference>
<dbReference type="KEGG" id="jli:EXU32_14740"/>
<dbReference type="RefSeq" id="WP_130630585.1">
    <property type="nucleotide sequence ID" value="NZ_CP036164.1"/>
</dbReference>
<keyword evidence="1" id="KW-0812">Transmembrane</keyword>
<evidence type="ECO:0000313" key="3">
    <source>
        <dbReference type="Proteomes" id="UP000290408"/>
    </source>
</evidence>
<dbReference type="InterPro" id="IPR010380">
    <property type="entry name" value="DUF975"/>
</dbReference>
<sequence length="133" mass="14216">MRGALDVVDTGRTSFGAMFSRIPWGQALLAGLIMWVATTIGFVLCIIPGIIVLFLLYYTNYAVLEGRSATDALGASFTFVKDHLGENLLLMLVAIGLSILAICTCGIGFLVVTPVMSIATAYTWRVLQGRPAA</sequence>
<evidence type="ECO:0008006" key="4">
    <source>
        <dbReference type="Google" id="ProtNLM"/>
    </source>
</evidence>
<name>A0A4P6MZ74_9MICO</name>
<gene>
    <name evidence="2" type="ORF">EXU32_14740</name>
</gene>
<dbReference type="OrthoDB" id="4829830at2"/>
<feature type="transmembrane region" description="Helical" evidence="1">
    <location>
        <begin position="88"/>
        <end position="112"/>
    </location>
</feature>
<dbReference type="PANTHER" id="PTHR40076:SF1">
    <property type="entry name" value="MEMBRANE PROTEIN"/>
    <property type="match status" value="1"/>
</dbReference>
<evidence type="ECO:0000313" key="2">
    <source>
        <dbReference type="EMBL" id="QBF47395.1"/>
    </source>
</evidence>
<proteinExistence type="predicted"/>
<dbReference type="EMBL" id="CP036164">
    <property type="protein sequence ID" value="QBF47395.1"/>
    <property type="molecule type" value="Genomic_DNA"/>
</dbReference>
<accession>A0A4P6MZ74</accession>
<reference evidence="2 3" key="1">
    <citation type="submission" date="2019-02" db="EMBL/GenBank/DDBJ databases">
        <title>Genomic data mining of an Antarctic deep-sea actinobacterium, Janibacterlimosus P3-3-X1.</title>
        <authorList>
            <person name="Liao L."/>
            <person name="Chen B."/>
        </authorList>
    </citation>
    <scope>NUCLEOTIDE SEQUENCE [LARGE SCALE GENOMIC DNA]</scope>
    <source>
        <strain evidence="2 3">P3-3-X1</strain>
    </source>
</reference>
<protein>
    <recommendedName>
        <fullName evidence="4">Integral membrane protein</fullName>
    </recommendedName>
</protein>
<keyword evidence="1" id="KW-0472">Membrane</keyword>
<dbReference type="AlphaFoldDB" id="A0A4P6MZ74"/>
<feature type="transmembrane region" description="Helical" evidence="1">
    <location>
        <begin position="28"/>
        <end position="58"/>
    </location>
</feature>
<organism evidence="2 3">
    <name type="scientific">Janibacter limosus</name>
    <dbReference type="NCBI Taxonomy" id="53458"/>
    <lineage>
        <taxon>Bacteria</taxon>
        <taxon>Bacillati</taxon>
        <taxon>Actinomycetota</taxon>
        <taxon>Actinomycetes</taxon>
        <taxon>Micrococcales</taxon>
        <taxon>Intrasporangiaceae</taxon>
        <taxon>Janibacter</taxon>
    </lineage>
</organism>
<keyword evidence="3" id="KW-1185">Reference proteome</keyword>
<evidence type="ECO:0000256" key="1">
    <source>
        <dbReference type="SAM" id="Phobius"/>
    </source>
</evidence>